<dbReference type="AlphaFoldDB" id="A0AAD9JKM0"/>
<evidence type="ECO:0000256" key="1">
    <source>
        <dbReference type="SAM" id="MobiDB-lite"/>
    </source>
</evidence>
<feature type="compositionally biased region" description="Basic and acidic residues" evidence="1">
    <location>
        <begin position="89"/>
        <end position="104"/>
    </location>
</feature>
<accession>A0AAD9JKM0</accession>
<evidence type="ECO:0000313" key="3">
    <source>
        <dbReference type="Proteomes" id="UP001208570"/>
    </source>
</evidence>
<organism evidence="2 3">
    <name type="scientific">Paralvinella palmiformis</name>
    <dbReference type="NCBI Taxonomy" id="53620"/>
    <lineage>
        <taxon>Eukaryota</taxon>
        <taxon>Metazoa</taxon>
        <taxon>Spiralia</taxon>
        <taxon>Lophotrochozoa</taxon>
        <taxon>Annelida</taxon>
        <taxon>Polychaeta</taxon>
        <taxon>Sedentaria</taxon>
        <taxon>Canalipalpata</taxon>
        <taxon>Terebellida</taxon>
        <taxon>Terebelliformia</taxon>
        <taxon>Alvinellidae</taxon>
        <taxon>Paralvinella</taxon>
    </lineage>
</organism>
<dbReference type="SUPFAM" id="SSF56672">
    <property type="entry name" value="DNA/RNA polymerases"/>
    <property type="match status" value="1"/>
</dbReference>
<reference evidence="2" key="1">
    <citation type="journal article" date="2023" name="Mol. Biol. Evol.">
        <title>Third-Generation Sequencing Reveals the Adaptive Role of the Epigenome in Three Deep-Sea Polychaetes.</title>
        <authorList>
            <person name="Perez M."/>
            <person name="Aroh O."/>
            <person name="Sun Y."/>
            <person name="Lan Y."/>
            <person name="Juniper S.K."/>
            <person name="Young C.R."/>
            <person name="Angers B."/>
            <person name="Qian P.Y."/>
        </authorList>
    </citation>
    <scope>NUCLEOTIDE SEQUENCE</scope>
    <source>
        <strain evidence="2">P08H-3</strain>
    </source>
</reference>
<comment type="caution">
    <text evidence="2">The sequence shown here is derived from an EMBL/GenBank/DDBJ whole genome shotgun (WGS) entry which is preliminary data.</text>
</comment>
<sequence length="152" mass="16917">MPVSSPGYVTCEGKGNLLSYETAVLLGYVPEICEMNKMRASNLTLNREKCVFNKRHLSFFGHVRGPKGVSADPQKLEAIRKMKTPGNAEEIRSRTSTTKAKESRSAEAEQCVNCIENYTIPKAMSSDEVKNATLEDDVLQKVIENMQKGCRN</sequence>
<proteinExistence type="predicted"/>
<name>A0AAD9JKM0_9ANNE</name>
<protein>
    <submittedName>
        <fullName evidence="2">Uncharacterized protein</fullName>
    </submittedName>
</protein>
<keyword evidence="3" id="KW-1185">Reference proteome</keyword>
<dbReference type="InterPro" id="IPR043502">
    <property type="entry name" value="DNA/RNA_pol_sf"/>
</dbReference>
<feature type="region of interest" description="Disordered" evidence="1">
    <location>
        <begin position="84"/>
        <end position="104"/>
    </location>
</feature>
<evidence type="ECO:0000313" key="2">
    <source>
        <dbReference type="EMBL" id="KAK2154954.1"/>
    </source>
</evidence>
<dbReference type="EMBL" id="JAODUP010000253">
    <property type="protein sequence ID" value="KAK2154954.1"/>
    <property type="molecule type" value="Genomic_DNA"/>
</dbReference>
<gene>
    <name evidence="2" type="ORF">LSH36_253g04017</name>
</gene>
<dbReference type="Proteomes" id="UP001208570">
    <property type="component" value="Unassembled WGS sequence"/>
</dbReference>